<geneLocation type="plasmid" evidence="17 19">
    <name>9</name>
</geneLocation>
<evidence type="ECO:0000256" key="14">
    <source>
        <dbReference type="PROSITE-ProRule" id="PRU01023"/>
    </source>
</evidence>
<keyword evidence="5" id="KW-0963">Cytoplasm</keyword>
<dbReference type="InterPro" id="IPR049560">
    <property type="entry name" value="MeTrfase_RsmB-F_NOP2_cat"/>
</dbReference>
<dbReference type="CDD" id="cd02440">
    <property type="entry name" value="AdoMet_MTases"/>
    <property type="match status" value="1"/>
</dbReference>
<dbReference type="InterPro" id="IPR006027">
    <property type="entry name" value="NusB_RsmB_TIM44"/>
</dbReference>
<dbReference type="PRINTS" id="PR02008">
    <property type="entry name" value="RCMTFAMILY"/>
</dbReference>
<sequence>MKNERLIALKILVTFFQQKDHLSHLLNQEKCTPLVKELCYGVTRFYFRLEAIALSLMKKSPKDKEIEIILLMGLYQLYFLRMPDYAVVKETVNLLSYINKTWAKGLVNAVLRRFCREQDEILTNLEKNNNFHHNHPAWFVKQIKKDWPDHWQQIVKNNDAHPPMTLRINTRATNRENYLRVLQENNIAANPTTYSAEGIILEKPCGVEDLPHFSQGVVSVQDEAAQMAPSLLQLKPHLSLLDACCAPGGKTCHILEIEQVDCTALDVEPKRLLKVQENLQRLHLQATVILGDALKPNDWWSGMQFDRILLDAPCSATGVIRRHPDIKILRTPDEIKNVIQVQSQLLKSVWPLLKPGGILLYATCSLLKDENENQVAKFLQEHKNGESLTIKATWGHSTGHGRQILPGENNMDGFFYSVLKKKEAWE</sequence>
<evidence type="ECO:0000256" key="9">
    <source>
        <dbReference type="ARBA" id="ARBA00022691"/>
    </source>
</evidence>
<dbReference type="InterPro" id="IPR018314">
    <property type="entry name" value="RsmB/NOL1/NOP2-like_CS"/>
</dbReference>
<dbReference type="GO" id="GO:0005829">
    <property type="term" value="C:cytosol"/>
    <property type="evidence" value="ECO:0007669"/>
    <property type="project" value="TreeGrafter"/>
</dbReference>
<dbReference type="InterPro" id="IPR054728">
    <property type="entry name" value="RsmB-like_ferredoxin"/>
</dbReference>
<dbReference type="Proteomes" id="UP000281170">
    <property type="component" value="Plasmid 9"/>
</dbReference>
<dbReference type="Gene3D" id="1.10.287.730">
    <property type="entry name" value="Helix hairpin bin"/>
    <property type="match status" value="1"/>
</dbReference>
<dbReference type="Gene3D" id="3.40.50.150">
    <property type="entry name" value="Vaccinia Virus protein VP39"/>
    <property type="match status" value="1"/>
</dbReference>
<dbReference type="AlphaFoldDB" id="A0A0W0R5P7"/>
<dbReference type="GO" id="GO:0006355">
    <property type="term" value="P:regulation of DNA-templated transcription"/>
    <property type="evidence" value="ECO:0007669"/>
    <property type="project" value="InterPro"/>
</dbReference>
<dbReference type="PROSITE" id="PS01153">
    <property type="entry name" value="NOL1_NOP2_SUN"/>
    <property type="match status" value="1"/>
</dbReference>
<name>A0A0W0R5P7_9GAMM</name>
<keyword evidence="18" id="KW-1185">Reference proteome</keyword>
<keyword evidence="9 14" id="KW-0949">S-adenosyl-L-methionine</keyword>
<dbReference type="GO" id="GO:0003723">
    <property type="term" value="F:RNA binding"/>
    <property type="evidence" value="ECO:0007669"/>
    <property type="project" value="UniProtKB-UniRule"/>
</dbReference>
<dbReference type="Pfam" id="PF22458">
    <property type="entry name" value="RsmF-B_ferredox"/>
    <property type="match status" value="1"/>
</dbReference>
<feature type="binding site" evidence="14">
    <location>
        <begin position="244"/>
        <end position="250"/>
    </location>
    <ligand>
        <name>S-adenosyl-L-methionine</name>
        <dbReference type="ChEBI" id="CHEBI:59789"/>
    </ligand>
</feature>
<feature type="binding site" evidence="14">
    <location>
        <position position="292"/>
    </location>
    <ligand>
        <name>S-adenosyl-L-methionine</name>
        <dbReference type="ChEBI" id="CHEBI:59789"/>
    </ligand>
</feature>
<evidence type="ECO:0000256" key="5">
    <source>
        <dbReference type="ARBA" id="ARBA00022490"/>
    </source>
</evidence>
<dbReference type="PATRIC" id="fig|45056.6.peg.1113"/>
<comment type="function">
    <text evidence="1">Specifically methylates the cytosine at position 967 (m5C967) of 16S rRNA.</text>
</comment>
<dbReference type="InterPro" id="IPR023267">
    <property type="entry name" value="RCMT"/>
</dbReference>
<dbReference type="KEGG" id="ladl:NCTC12735_00634"/>
<keyword evidence="7 14" id="KW-0489">Methyltransferase</keyword>
<feature type="domain" description="SAM-dependent MTase RsmB/NOP-type" evidence="15">
    <location>
        <begin position="154"/>
        <end position="422"/>
    </location>
</feature>
<dbReference type="PANTHER" id="PTHR22807">
    <property type="entry name" value="NOP2 YEAST -RELATED NOL1/NOP2/FMU SUN DOMAIN-CONTAINING"/>
    <property type="match status" value="1"/>
</dbReference>
<keyword evidence="10 14" id="KW-0694">RNA-binding</keyword>
<evidence type="ECO:0000256" key="12">
    <source>
        <dbReference type="ARBA" id="ARBA00031088"/>
    </source>
</evidence>
<evidence type="ECO:0000256" key="2">
    <source>
        <dbReference type="ARBA" id="ARBA00004496"/>
    </source>
</evidence>
<dbReference type="Gene3D" id="3.30.70.1170">
    <property type="entry name" value="Sun protein, domain 3"/>
    <property type="match status" value="1"/>
</dbReference>
<dbReference type="Pfam" id="PF01189">
    <property type="entry name" value="Methyltr_RsmB-F"/>
    <property type="match status" value="1"/>
</dbReference>
<dbReference type="NCBIfam" id="NF008149">
    <property type="entry name" value="PRK10901.1"/>
    <property type="match status" value="1"/>
</dbReference>
<comment type="subcellular location">
    <subcellularLocation>
        <location evidence="2">Cytoplasm</location>
    </subcellularLocation>
</comment>
<evidence type="ECO:0000256" key="13">
    <source>
        <dbReference type="ARBA" id="ARBA00047283"/>
    </source>
</evidence>
<dbReference type="Pfam" id="PF01029">
    <property type="entry name" value="NusB"/>
    <property type="match status" value="1"/>
</dbReference>
<feature type="binding site" evidence="14">
    <location>
        <position position="311"/>
    </location>
    <ligand>
        <name>S-adenosyl-L-methionine</name>
        <dbReference type="ChEBI" id="CHEBI:59789"/>
    </ligand>
</feature>
<dbReference type="NCBIfam" id="TIGR00563">
    <property type="entry name" value="rsmB"/>
    <property type="match status" value="1"/>
</dbReference>
<dbReference type="EMBL" id="LR134418">
    <property type="protein sequence ID" value="VEH85013.1"/>
    <property type="molecule type" value="Genomic_DNA"/>
</dbReference>
<dbReference type="Proteomes" id="UP000054859">
    <property type="component" value="Unassembled WGS sequence"/>
</dbReference>
<evidence type="ECO:0000256" key="6">
    <source>
        <dbReference type="ARBA" id="ARBA00022552"/>
    </source>
</evidence>
<dbReference type="InterPro" id="IPR004573">
    <property type="entry name" value="rRNA_ssu_MeTfrase_B"/>
</dbReference>
<dbReference type="FunFam" id="3.40.50.150:FF:000022">
    <property type="entry name" value="Ribosomal RNA small subunit methyltransferase B"/>
    <property type="match status" value="1"/>
</dbReference>
<keyword evidence="17" id="KW-0614">Plasmid</keyword>
<evidence type="ECO:0000256" key="11">
    <source>
        <dbReference type="ARBA" id="ARBA00030399"/>
    </source>
</evidence>
<dbReference type="PANTHER" id="PTHR22807:SF61">
    <property type="entry name" value="NOL1_NOP2_SUN FAMILY PROTEIN _ ANTITERMINATION NUSB DOMAIN-CONTAINING PROTEIN"/>
    <property type="match status" value="1"/>
</dbReference>
<accession>A0A0W0R5P7</accession>
<feature type="binding site" evidence="14">
    <location>
        <position position="266"/>
    </location>
    <ligand>
        <name>S-adenosyl-L-methionine</name>
        <dbReference type="ChEBI" id="CHEBI:59789"/>
    </ligand>
</feature>
<evidence type="ECO:0000313" key="16">
    <source>
        <dbReference type="EMBL" id="KTC66415.1"/>
    </source>
</evidence>
<dbReference type="SUPFAM" id="SSF53335">
    <property type="entry name" value="S-adenosyl-L-methionine-dependent methyltransferases"/>
    <property type="match status" value="1"/>
</dbReference>
<evidence type="ECO:0000313" key="17">
    <source>
        <dbReference type="EMBL" id="VEH85013.1"/>
    </source>
</evidence>
<evidence type="ECO:0000256" key="4">
    <source>
        <dbReference type="ARBA" id="ARBA00012140"/>
    </source>
</evidence>
<comment type="catalytic activity">
    <reaction evidence="13">
        <text>cytidine(967) in 16S rRNA + S-adenosyl-L-methionine = 5-methylcytidine(967) in 16S rRNA + S-adenosyl-L-homocysteine + H(+)</text>
        <dbReference type="Rhea" id="RHEA:42748"/>
        <dbReference type="Rhea" id="RHEA-COMP:10219"/>
        <dbReference type="Rhea" id="RHEA-COMP:10220"/>
        <dbReference type="ChEBI" id="CHEBI:15378"/>
        <dbReference type="ChEBI" id="CHEBI:57856"/>
        <dbReference type="ChEBI" id="CHEBI:59789"/>
        <dbReference type="ChEBI" id="CHEBI:74483"/>
        <dbReference type="ChEBI" id="CHEBI:82748"/>
        <dbReference type="EC" id="2.1.1.176"/>
    </reaction>
</comment>
<evidence type="ECO:0000313" key="18">
    <source>
        <dbReference type="Proteomes" id="UP000054859"/>
    </source>
</evidence>
<evidence type="ECO:0000259" key="15">
    <source>
        <dbReference type="PROSITE" id="PS51686"/>
    </source>
</evidence>
<dbReference type="PROSITE" id="PS51686">
    <property type="entry name" value="SAM_MT_RSMB_NOP"/>
    <property type="match status" value="1"/>
</dbReference>
<dbReference type="SUPFAM" id="SSF48013">
    <property type="entry name" value="NusB-like"/>
    <property type="match status" value="1"/>
</dbReference>
<dbReference type="Gene3D" id="1.10.940.10">
    <property type="entry name" value="NusB-like"/>
    <property type="match status" value="1"/>
</dbReference>
<organism evidence="16 18">
    <name type="scientific">Legionella adelaidensis</name>
    <dbReference type="NCBI Taxonomy" id="45056"/>
    <lineage>
        <taxon>Bacteria</taxon>
        <taxon>Pseudomonadati</taxon>
        <taxon>Pseudomonadota</taxon>
        <taxon>Gammaproteobacteria</taxon>
        <taxon>Legionellales</taxon>
        <taxon>Legionellaceae</taxon>
        <taxon>Legionella</taxon>
    </lineage>
</organism>
<comment type="similarity">
    <text evidence="3 14">Belongs to the class I-like SAM-binding methyltransferase superfamily. RsmB/NOP family.</text>
</comment>
<reference evidence="16 18" key="1">
    <citation type="submission" date="2015-11" db="EMBL/GenBank/DDBJ databases">
        <title>Identification of large and diverse effector repertoires of 38 Legionella species.</title>
        <authorList>
            <person name="Burstein D."/>
            <person name="Amaro F."/>
            <person name="Zusman T."/>
            <person name="Lifshitz Z."/>
            <person name="Cohen O."/>
            <person name="Gilbert J.A."/>
            <person name="Pupko T."/>
            <person name="Shuman H.A."/>
            <person name="Segal G."/>
        </authorList>
    </citation>
    <scope>NUCLEOTIDE SEQUENCE [LARGE SCALE GENOMIC DNA]</scope>
    <source>
        <strain evidence="16 18">1762-AUS-E</strain>
    </source>
</reference>
<evidence type="ECO:0000256" key="10">
    <source>
        <dbReference type="ARBA" id="ARBA00022884"/>
    </source>
</evidence>
<gene>
    <name evidence="16" type="primary">rsmB</name>
    <name evidence="17" type="synonym">sun</name>
    <name evidence="16" type="ORF">Lade_1073</name>
    <name evidence="17" type="ORF">NCTC12735_00634</name>
</gene>
<evidence type="ECO:0000256" key="3">
    <source>
        <dbReference type="ARBA" id="ARBA00007494"/>
    </source>
</evidence>
<protein>
    <recommendedName>
        <fullName evidence="4">16S rRNA (cytosine(967)-C(5))-methyltransferase</fullName>
        <ecNumber evidence="4">2.1.1.176</ecNumber>
    </recommendedName>
    <alternativeName>
        <fullName evidence="11">16S rRNA m5C967 methyltransferase</fullName>
    </alternativeName>
    <alternativeName>
        <fullName evidence="12">rRNA (cytosine-C(5)-)-methyltransferase RsmB</fullName>
    </alternativeName>
</protein>
<feature type="active site" description="Nucleophile" evidence="14">
    <location>
        <position position="364"/>
    </location>
</feature>
<keyword evidence="6" id="KW-0698">rRNA processing</keyword>
<evidence type="ECO:0000256" key="7">
    <source>
        <dbReference type="ARBA" id="ARBA00022603"/>
    </source>
</evidence>
<dbReference type="GO" id="GO:0009383">
    <property type="term" value="F:rRNA (cytosine-C5-)-methyltransferase activity"/>
    <property type="evidence" value="ECO:0007669"/>
    <property type="project" value="TreeGrafter"/>
</dbReference>
<dbReference type="EC" id="2.1.1.176" evidence="4"/>
<dbReference type="InterPro" id="IPR001678">
    <property type="entry name" value="MeTrfase_RsmB-F_NOP2_dom"/>
</dbReference>
<evidence type="ECO:0000313" key="19">
    <source>
        <dbReference type="Proteomes" id="UP000281170"/>
    </source>
</evidence>
<dbReference type="EMBL" id="LNKA01000001">
    <property type="protein sequence ID" value="KTC66415.1"/>
    <property type="molecule type" value="Genomic_DNA"/>
</dbReference>
<dbReference type="InterPro" id="IPR029063">
    <property type="entry name" value="SAM-dependent_MTases_sf"/>
</dbReference>
<dbReference type="InterPro" id="IPR035926">
    <property type="entry name" value="NusB-like_sf"/>
</dbReference>
<dbReference type="STRING" id="45056.Lade_1073"/>
<dbReference type="OrthoDB" id="9810297at2"/>
<evidence type="ECO:0000256" key="1">
    <source>
        <dbReference type="ARBA" id="ARBA00002724"/>
    </source>
</evidence>
<dbReference type="GO" id="GO:0070475">
    <property type="term" value="P:rRNA base methylation"/>
    <property type="evidence" value="ECO:0007669"/>
    <property type="project" value="TreeGrafter"/>
</dbReference>
<keyword evidence="8 14" id="KW-0808">Transferase</keyword>
<dbReference type="RefSeq" id="WP_084758835.1">
    <property type="nucleotide sequence ID" value="NZ_CAAAHS010000002.1"/>
</dbReference>
<proteinExistence type="inferred from homology"/>
<reference evidence="17 19" key="2">
    <citation type="submission" date="2018-12" db="EMBL/GenBank/DDBJ databases">
        <authorList>
            <consortium name="Pathogen Informatics"/>
        </authorList>
    </citation>
    <scope>NUCLEOTIDE SEQUENCE [LARGE SCALE GENOMIC DNA]</scope>
    <source>
        <strain evidence="17 19">NCTC12735</strain>
        <plasmid evidence="19">9</plasmid>
    </source>
</reference>
<evidence type="ECO:0000256" key="8">
    <source>
        <dbReference type="ARBA" id="ARBA00022679"/>
    </source>
</evidence>